<dbReference type="EMBL" id="JAGGKE010000005">
    <property type="protein sequence ID" value="MBP1901936.1"/>
    <property type="molecule type" value="Genomic_DNA"/>
</dbReference>
<keyword evidence="2" id="KW-0472">Membrane</keyword>
<feature type="compositionally biased region" description="Acidic residues" evidence="1">
    <location>
        <begin position="223"/>
        <end position="234"/>
    </location>
</feature>
<proteinExistence type="predicted"/>
<reference evidence="4 5" key="1">
    <citation type="submission" date="2021-03" db="EMBL/GenBank/DDBJ databases">
        <title>Genomic Encyclopedia of Type Strains, Phase IV (KMG-IV): sequencing the most valuable type-strain genomes for metagenomic binning, comparative biology and taxonomic classification.</title>
        <authorList>
            <person name="Goeker M."/>
        </authorList>
    </citation>
    <scope>NUCLEOTIDE SEQUENCE [LARGE SCALE GENOMIC DNA]</scope>
    <source>
        <strain evidence="4 5">DSM 12287</strain>
    </source>
</reference>
<feature type="transmembrane region" description="Helical" evidence="2">
    <location>
        <begin position="179"/>
        <end position="201"/>
    </location>
</feature>
<accession>A0A8J7UNJ8</accession>
<evidence type="ECO:0000256" key="2">
    <source>
        <dbReference type="SAM" id="Phobius"/>
    </source>
</evidence>
<dbReference type="AlphaFoldDB" id="A0A8J7UNJ8"/>
<evidence type="ECO:0000313" key="5">
    <source>
        <dbReference type="Proteomes" id="UP000770586"/>
    </source>
</evidence>
<feature type="compositionally biased region" description="Basic and acidic residues" evidence="1">
    <location>
        <begin position="275"/>
        <end position="287"/>
    </location>
</feature>
<evidence type="ECO:0000256" key="1">
    <source>
        <dbReference type="SAM" id="MobiDB-lite"/>
    </source>
</evidence>
<keyword evidence="2" id="KW-1133">Transmembrane helix</keyword>
<evidence type="ECO:0000313" key="4">
    <source>
        <dbReference type="EMBL" id="MBP1901936.1"/>
    </source>
</evidence>
<organism evidence="4 5">
    <name type="scientific">Halorubrum trapanicum</name>
    <dbReference type="NCBI Taxonomy" id="29284"/>
    <lineage>
        <taxon>Archaea</taxon>
        <taxon>Methanobacteriati</taxon>
        <taxon>Methanobacteriota</taxon>
        <taxon>Stenosarchaea group</taxon>
        <taxon>Halobacteria</taxon>
        <taxon>Halobacteriales</taxon>
        <taxon>Haloferacaceae</taxon>
        <taxon>Halorubrum</taxon>
    </lineage>
</organism>
<feature type="transmembrane region" description="Helical" evidence="2">
    <location>
        <begin position="44"/>
        <end position="67"/>
    </location>
</feature>
<dbReference type="InterPro" id="IPR025828">
    <property type="entry name" value="Put_sensor_dom"/>
</dbReference>
<sequence>MVSLRPLAALPVVGVIADGRTYRHLLYLLIAVPLWVVYSGFVSFALVFGLVFSVVLVGIGVLVAAIVGSRLVAGLERWLANSLLGTDLAAPDDLPAAAEDGSAGATATVRAYLAAPSTWRGLGFVSLKFWVTLLAFAPLAVLASALPLVAAPVRYPYSPEFGELNGEPLVWAVDTAPEAALATGLGVVGVLIGLHLTNLIAAGARLMAVSLLGDDAGADGDAGTDGDAGADGDGDAGTAGVTVDRDAADRDAEETGGEERAGSDDASVDDASTNETRETADETRETAGETQETADETQETADRDADGFEFGADSAGSAADGEVDEPRTDRD</sequence>
<feature type="region of interest" description="Disordered" evidence="1">
    <location>
        <begin position="223"/>
        <end position="331"/>
    </location>
</feature>
<dbReference type="OrthoDB" id="253413at2157"/>
<feature type="domain" description="Putative sensor" evidence="3">
    <location>
        <begin position="27"/>
        <end position="212"/>
    </location>
</feature>
<name>A0A8J7UNJ8_9EURY</name>
<evidence type="ECO:0000259" key="3">
    <source>
        <dbReference type="Pfam" id="PF13796"/>
    </source>
</evidence>
<dbReference type="Proteomes" id="UP000770586">
    <property type="component" value="Unassembled WGS sequence"/>
</dbReference>
<dbReference type="Pfam" id="PF13796">
    <property type="entry name" value="Sensor"/>
    <property type="match status" value="1"/>
</dbReference>
<keyword evidence="5" id="KW-1185">Reference proteome</keyword>
<dbReference type="RefSeq" id="WP_209546448.1">
    <property type="nucleotide sequence ID" value="NZ_BAAADX010000002.1"/>
</dbReference>
<protein>
    <recommendedName>
        <fullName evidence="3">Putative sensor domain-containing protein</fullName>
    </recommendedName>
</protein>
<keyword evidence="2" id="KW-0812">Transmembrane</keyword>
<feature type="compositionally biased region" description="Low complexity" evidence="1">
    <location>
        <begin position="308"/>
        <end position="320"/>
    </location>
</feature>
<comment type="caution">
    <text evidence="4">The sequence shown here is derived from an EMBL/GenBank/DDBJ whole genome shotgun (WGS) entry which is preliminary data.</text>
</comment>
<gene>
    <name evidence="4" type="ORF">J2744_001614</name>
</gene>
<feature type="transmembrane region" description="Helical" evidence="2">
    <location>
        <begin position="21"/>
        <end position="38"/>
    </location>
</feature>
<feature type="transmembrane region" description="Helical" evidence="2">
    <location>
        <begin position="129"/>
        <end position="150"/>
    </location>
</feature>